<proteinExistence type="predicted"/>
<protein>
    <submittedName>
        <fullName evidence="1">Uncharacterized protein</fullName>
    </submittedName>
</protein>
<name>A0A0A9C115_ARUDO</name>
<sequence length="77" mass="8636">MNKTYFILACTLRFLSDKPSHVTVCAYTVQINDSKYMLVMHAGVCVWFCVWHQVTGNGNAESHRHPCCGLVTAPYVA</sequence>
<reference evidence="1" key="2">
    <citation type="journal article" date="2015" name="Data Brief">
        <title>Shoot transcriptome of the giant reed, Arundo donax.</title>
        <authorList>
            <person name="Barrero R.A."/>
            <person name="Guerrero F.D."/>
            <person name="Moolhuijzen P."/>
            <person name="Goolsby J.A."/>
            <person name="Tidwell J."/>
            <person name="Bellgard S.E."/>
            <person name="Bellgard M.I."/>
        </authorList>
    </citation>
    <scope>NUCLEOTIDE SEQUENCE</scope>
    <source>
        <tissue evidence="1">Shoot tissue taken approximately 20 cm above the soil surface</tissue>
    </source>
</reference>
<dbReference type="AlphaFoldDB" id="A0A0A9C115"/>
<dbReference type="EMBL" id="GBRH01228629">
    <property type="protein sequence ID" value="JAD69266.1"/>
    <property type="molecule type" value="Transcribed_RNA"/>
</dbReference>
<evidence type="ECO:0000313" key="1">
    <source>
        <dbReference type="EMBL" id="JAD69266.1"/>
    </source>
</evidence>
<organism evidence="1">
    <name type="scientific">Arundo donax</name>
    <name type="common">Giant reed</name>
    <name type="synonym">Donax arundinaceus</name>
    <dbReference type="NCBI Taxonomy" id="35708"/>
    <lineage>
        <taxon>Eukaryota</taxon>
        <taxon>Viridiplantae</taxon>
        <taxon>Streptophyta</taxon>
        <taxon>Embryophyta</taxon>
        <taxon>Tracheophyta</taxon>
        <taxon>Spermatophyta</taxon>
        <taxon>Magnoliopsida</taxon>
        <taxon>Liliopsida</taxon>
        <taxon>Poales</taxon>
        <taxon>Poaceae</taxon>
        <taxon>PACMAD clade</taxon>
        <taxon>Arundinoideae</taxon>
        <taxon>Arundineae</taxon>
        <taxon>Arundo</taxon>
    </lineage>
</organism>
<accession>A0A0A9C115</accession>
<reference evidence="1" key="1">
    <citation type="submission" date="2014-09" db="EMBL/GenBank/DDBJ databases">
        <authorList>
            <person name="Magalhaes I.L.F."/>
            <person name="Oliveira U."/>
            <person name="Santos F.R."/>
            <person name="Vidigal T.H.D.A."/>
            <person name="Brescovit A.D."/>
            <person name="Santos A.J."/>
        </authorList>
    </citation>
    <scope>NUCLEOTIDE SEQUENCE</scope>
    <source>
        <tissue evidence="1">Shoot tissue taken approximately 20 cm above the soil surface</tissue>
    </source>
</reference>